<keyword evidence="3" id="KW-1185">Reference proteome</keyword>
<dbReference type="Pfam" id="PF04149">
    <property type="entry name" value="DUF397"/>
    <property type="match status" value="1"/>
</dbReference>
<dbReference type="EMBL" id="BOQN01000009">
    <property type="protein sequence ID" value="GIM88878.1"/>
    <property type="molecule type" value="Genomic_DNA"/>
</dbReference>
<organism evidence="2 3">
    <name type="scientific">Paractinoplanes toevensis</name>
    <dbReference type="NCBI Taxonomy" id="571911"/>
    <lineage>
        <taxon>Bacteria</taxon>
        <taxon>Bacillati</taxon>
        <taxon>Actinomycetota</taxon>
        <taxon>Actinomycetes</taxon>
        <taxon>Micromonosporales</taxon>
        <taxon>Micromonosporaceae</taxon>
        <taxon>Paractinoplanes</taxon>
    </lineage>
</organism>
<reference evidence="2 3" key="1">
    <citation type="submission" date="2021-03" db="EMBL/GenBank/DDBJ databases">
        <title>Whole genome shotgun sequence of Actinoplanes toevensis NBRC 105298.</title>
        <authorList>
            <person name="Komaki H."/>
            <person name="Tamura T."/>
        </authorList>
    </citation>
    <scope>NUCLEOTIDE SEQUENCE [LARGE SCALE GENOMIC DNA]</scope>
    <source>
        <strain evidence="2 3">NBRC 105298</strain>
    </source>
</reference>
<evidence type="ECO:0000313" key="3">
    <source>
        <dbReference type="Proteomes" id="UP000677082"/>
    </source>
</evidence>
<dbReference type="AlphaFoldDB" id="A0A919W396"/>
<evidence type="ECO:0000313" key="2">
    <source>
        <dbReference type="EMBL" id="GIM88878.1"/>
    </source>
</evidence>
<evidence type="ECO:0000259" key="1">
    <source>
        <dbReference type="Pfam" id="PF04149"/>
    </source>
</evidence>
<protein>
    <recommendedName>
        <fullName evidence="1">DUF397 domain-containing protein</fullName>
    </recommendedName>
</protein>
<accession>A0A919W396</accession>
<dbReference type="Proteomes" id="UP000677082">
    <property type="component" value="Unassembled WGS sequence"/>
</dbReference>
<dbReference type="InterPro" id="IPR007278">
    <property type="entry name" value="DUF397"/>
</dbReference>
<comment type="caution">
    <text evidence="2">The sequence shown here is derived from an EMBL/GenBank/DDBJ whole genome shotgun (WGS) entry which is preliminary data.</text>
</comment>
<gene>
    <name evidence="2" type="ORF">Ato02nite_006710</name>
</gene>
<sequence>MTPNPAWRKSSRCASNTCVEAAPIGDTVLMRDSKHPGQAPLELSAADWAGFLEAVQAGDYEEAV</sequence>
<name>A0A919W396_9ACTN</name>
<feature type="domain" description="DUF397" evidence="1">
    <location>
        <begin position="6"/>
        <end position="55"/>
    </location>
</feature>
<proteinExistence type="predicted"/>